<reference evidence="1 2" key="1">
    <citation type="submission" date="2015-04" db="EMBL/GenBank/DDBJ databases">
        <title>Genome sequence of Mycoplasma leachii strain 06049.</title>
        <authorList>
            <person name="Sirand-Pugnet P."/>
            <person name="Breton M."/>
            <person name="Dordet-Frisoni E."/>
            <person name="Baranowski E."/>
            <person name="Barre A."/>
            <person name="Couture C."/>
            <person name="Dupuy V."/>
            <person name="Gaurivaud P."/>
            <person name="Jacob D."/>
            <person name="Lemaitre C."/>
            <person name="Manso-Silvan L."/>
            <person name="Nikolski M."/>
            <person name="Nouvel L.-X."/>
            <person name="Poumarat F."/>
            <person name="Tardy F."/>
            <person name="Thebault P."/>
            <person name="Theil S."/>
            <person name="Citti C."/>
            <person name="Thiaucourt F."/>
            <person name="Blanchard A."/>
        </authorList>
    </citation>
    <scope>NUCLEOTIDE SEQUENCE [LARGE SCALE GENOMIC DNA]</scope>
    <source>
        <strain evidence="1 2">06049</strain>
    </source>
</reference>
<evidence type="ECO:0000313" key="2">
    <source>
        <dbReference type="Proteomes" id="UP000241093"/>
    </source>
</evidence>
<dbReference type="EMBL" id="LAUU01000010">
    <property type="protein sequence ID" value="PTD31090.1"/>
    <property type="molecule type" value="Genomic_DNA"/>
</dbReference>
<name>A0A2T4I9B7_9MOLU</name>
<accession>A0A2T4I9B7</accession>
<gene>
    <name evidence="1" type="ORF">MLEAa_7030</name>
</gene>
<evidence type="ECO:0000313" key="1">
    <source>
        <dbReference type="EMBL" id="PTD31090.1"/>
    </source>
</evidence>
<sequence>MVIFILNIKELIYMNSHSLVFNYRDNKHFLQEMHTIIKKRGSKTFEEWMINNNFDSAYVPVTIVNERNGVLAVSGFIKSKAIINKTTLNTILLTNTFTKSKESNPLMVDELIKGVVKKYENISDFIYTFSNVENDDVLIRNGFKKIKEYTYFMQWDPNKDAKLSVLKRLDLDTNQVDFEFVKDELFHSSKNNSLFYIREDGALSIYSLLKYYRNNVFYISNLDAIVIFSINNKTFQLIGLYSKNEIDVLELLESIVPKGILLIEFYFVPNIKNKFVVKELRKVMAADCHHRSFLYVKQSTTNLEASKFVVPLLNRLK</sequence>
<dbReference type="Proteomes" id="UP000241093">
    <property type="component" value="Unassembled WGS sequence"/>
</dbReference>
<protein>
    <submittedName>
        <fullName evidence="1">Uncharacterized protein</fullName>
    </submittedName>
</protein>
<proteinExistence type="predicted"/>
<dbReference type="AlphaFoldDB" id="A0A2T4I9B7"/>
<organism evidence="1 2">
    <name type="scientific">Mycoplasma leachii 06049</name>
    <dbReference type="NCBI Taxonomy" id="1188244"/>
    <lineage>
        <taxon>Bacteria</taxon>
        <taxon>Bacillati</taxon>
        <taxon>Mycoplasmatota</taxon>
        <taxon>Mollicutes</taxon>
        <taxon>Mycoplasmataceae</taxon>
        <taxon>Mycoplasma</taxon>
    </lineage>
</organism>
<comment type="caution">
    <text evidence="1">The sequence shown here is derived from an EMBL/GenBank/DDBJ whole genome shotgun (WGS) entry which is preliminary data.</text>
</comment>